<evidence type="ECO:0008006" key="4">
    <source>
        <dbReference type="Google" id="ProtNLM"/>
    </source>
</evidence>
<feature type="compositionally biased region" description="Basic residues" evidence="1">
    <location>
        <begin position="11"/>
        <end position="21"/>
    </location>
</feature>
<gene>
    <name evidence="2" type="ORF">GCM10023161_16320</name>
</gene>
<proteinExistence type="predicted"/>
<dbReference type="Proteomes" id="UP001501417">
    <property type="component" value="Unassembled WGS sequence"/>
</dbReference>
<sequence>MLMSSTMDNRRPRRVGGKRGKSLRSRQIRALIAVALAIPLLLGAALIIVDRLHSTPADALDHPASPVSDDQSKAQVVQSAQHIVTATGLQASSAGYSLMSCKNRDDPPYQGSIYLTFSLPATAPADTYITRFAATLTGDGWAEGLPPNNHAFAKTLTKDGVTVIVYRHDDEPHLGVLRVYGQCRNMNDHRRDATAWTDVTDQFAATR</sequence>
<evidence type="ECO:0000313" key="3">
    <source>
        <dbReference type="Proteomes" id="UP001501417"/>
    </source>
</evidence>
<keyword evidence="3" id="KW-1185">Reference proteome</keyword>
<protein>
    <recommendedName>
        <fullName evidence="4">Lipoprotein LppJ</fullName>
    </recommendedName>
</protein>
<name>A0ABP8RGB9_9MYCO</name>
<comment type="caution">
    <text evidence="2">The sequence shown here is derived from an EMBL/GenBank/DDBJ whole genome shotgun (WGS) entry which is preliminary data.</text>
</comment>
<organism evidence="2 3">
    <name type="scientific">Mycobacterium paraffinicum</name>
    <dbReference type="NCBI Taxonomy" id="53378"/>
    <lineage>
        <taxon>Bacteria</taxon>
        <taxon>Bacillati</taxon>
        <taxon>Actinomycetota</taxon>
        <taxon>Actinomycetes</taxon>
        <taxon>Mycobacteriales</taxon>
        <taxon>Mycobacteriaceae</taxon>
        <taxon>Mycobacterium</taxon>
    </lineage>
</organism>
<feature type="region of interest" description="Disordered" evidence="1">
    <location>
        <begin position="1"/>
        <end position="21"/>
    </location>
</feature>
<dbReference type="EMBL" id="BAABGF010000019">
    <property type="protein sequence ID" value="GAA4538328.1"/>
    <property type="molecule type" value="Genomic_DNA"/>
</dbReference>
<evidence type="ECO:0000256" key="1">
    <source>
        <dbReference type="SAM" id="MobiDB-lite"/>
    </source>
</evidence>
<evidence type="ECO:0000313" key="2">
    <source>
        <dbReference type="EMBL" id="GAA4538328.1"/>
    </source>
</evidence>
<reference evidence="3" key="1">
    <citation type="journal article" date="2019" name="Int. J. Syst. Evol. Microbiol.">
        <title>The Global Catalogue of Microorganisms (GCM) 10K type strain sequencing project: providing services to taxonomists for standard genome sequencing and annotation.</title>
        <authorList>
            <consortium name="The Broad Institute Genomics Platform"/>
            <consortium name="The Broad Institute Genome Sequencing Center for Infectious Disease"/>
            <person name="Wu L."/>
            <person name="Ma J."/>
        </authorList>
    </citation>
    <scope>NUCLEOTIDE SEQUENCE [LARGE SCALE GENOMIC DNA]</scope>
    <source>
        <strain evidence="3">JCM 17782</strain>
    </source>
</reference>
<accession>A0ABP8RGB9</accession>